<dbReference type="Pfam" id="PF04547">
    <property type="entry name" value="Anoctamin"/>
    <property type="match status" value="1"/>
</dbReference>
<dbReference type="PANTHER" id="PTHR12308">
    <property type="entry name" value="ANOCTAMIN"/>
    <property type="match status" value="1"/>
</dbReference>
<dbReference type="Pfam" id="PF00397">
    <property type="entry name" value="WW"/>
    <property type="match status" value="1"/>
</dbReference>
<dbReference type="InterPro" id="IPR001202">
    <property type="entry name" value="WW_dom"/>
</dbReference>
<evidence type="ECO:0000256" key="2">
    <source>
        <dbReference type="ARBA" id="ARBA00022692"/>
    </source>
</evidence>
<dbReference type="InterPro" id="IPR007632">
    <property type="entry name" value="Anoctamin"/>
</dbReference>
<dbReference type="EMBL" id="HBEO01003848">
    <property type="protein sequence ID" value="CAD8469976.1"/>
    <property type="molecule type" value="Transcribed_RNA"/>
</dbReference>
<dbReference type="SUPFAM" id="SSF51045">
    <property type="entry name" value="WW domain"/>
    <property type="match status" value="1"/>
</dbReference>
<feature type="region of interest" description="Disordered" evidence="5">
    <location>
        <begin position="72"/>
        <end position="121"/>
    </location>
</feature>
<dbReference type="SMART" id="SM00456">
    <property type="entry name" value="WW"/>
    <property type="match status" value="1"/>
</dbReference>
<feature type="transmembrane region" description="Helical" evidence="6">
    <location>
        <begin position="268"/>
        <end position="291"/>
    </location>
</feature>
<keyword evidence="2 6" id="KW-0812">Transmembrane</keyword>
<evidence type="ECO:0000259" key="7">
    <source>
        <dbReference type="PROSITE" id="PS50020"/>
    </source>
</evidence>
<dbReference type="GO" id="GO:0016020">
    <property type="term" value="C:membrane"/>
    <property type="evidence" value="ECO:0007669"/>
    <property type="project" value="UniProtKB-SubCell"/>
</dbReference>
<dbReference type="PROSITE" id="PS01159">
    <property type="entry name" value="WW_DOMAIN_1"/>
    <property type="match status" value="1"/>
</dbReference>
<protein>
    <recommendedName>
        <fullName evidence="7">WW domain-containing protein</fullName>
    </recommendedName>
</protein>
<feature type="transmembrane region" description="Helical" evidence="6">
    <location>
        <begin position="422"/>
        <end position="443"/>
    </location>
</feature>
<evidence type="ECO:0000313" key="8">
    <source>
        <dbReference type="EMBL" id="CAD8469976.1"/>
    </source>
</evidence>
<evidence type="ECO:0000256" key="5">
    <source>
        <dbReference type="SAM" id="MobiDB-lite"/>
    </source>
</evidence>
<sequence>MVDGWQPSEMQSGHVQEELPYPWVREFTPDGQAYYVNHETRTTQWERPGFLPPPQTSPIMYSSTSIRSLYPAGDAMARPGTTSTLMNSILPSNDIHNPPDSQGQATNQQGRNQNSLDDTAEANNSGVFSLNSIKASIMSFTQPAYELEIDRNVQVLKYNQNGNPYIAFQDTQANLASNEHVKKQVSFFCSRDELEESYGKPVIQYFNFLNFVIVSNVILFAFSLIGFIPHVKNASPKLSDSGFGFLNTSTISSLDLLFLSTFQPSTDGAWVSMMVLVTIFMFLIGPMYFYTSTLFFRDYVKNAEASTSADDDKISYDGLEKEVSFGFKQRMIISYAVFVLMCACPLAIMYAVLFQMLYRTIPDQYNSGLKSVGAFKEGVQLAVSLITSAIVPISNLIFDSIVRFLTDLEKHPTWSSYRRHRLLKIVLFRLVNVYGLFIFRFYADLPFYTCSSSRIAFQIFIFILMDITINNFVEFFWPHIWKLIVCLLSPCISLENKEGSDEEQKPEFELTDEYFEIVYRQFIMYIGISVFPMITGITLLTNIVEWPIDRYRLIYHCRRPRGMLVGGRSMLSKLLFFSALCSIIAFPSGIVWFGPPLGPYLCWPCPQYSNRAISPSVSCGSQFEQVQCSVGGTEISYPEIRTNLLQLQSWKSSPTQRANAVSFMKQYFGSLQSSRRCACRPCVNVISCSCNEPQLYGYCNQIPDYVCPGTGIPCTRGTSCADGKTCMENVAYKIMQCSRSIRDYGILLQNGTSKLPPTCQASGKSCSTHADCNITNGDFCQGGGAFFCPNPEGFAAANFSHNQECWLCPEYLTSGLVNPKLTQDLWKALNDDSSFNLCQKCFSPFGRTSCNSF</sequence>
<dbReference type="Gene3D" id="2.20.70.10">
    <property type="match status" value="1"/>
</dbReference>
<reference evidence="8" key="1">
    <citation type="submission" date="2021-01" db="EMBL/GenBank/DDBJ databases">
        <authorList>
            <person name="Corre E."/>
            <person name="Pelletier E."/>
            <person name="Niang G."/>
            <person name="Scheremetjew M."/>
            <person name="Finn R."/>
            <person name="Kale V."/>
            <person name="Holt S."/>
            <person name="Cochrane G."/>
            <person name="Meng A."/>
            <person name="Brown T."/>
            <person name="Cohen L."/>
        </authorList>
    </citation>
    <scope>NUCLEOTIDE SEQUENCE</scope>
    <source>
        <strain evidence="8">CCMP325</strain>
    </source>
</reference>
<dbReference type="PANTHER" id="PTHR12308:SF80">
    <property type="entry name" value="DUF590 FAMILY PROTEIN"/>
    <property type="match status" value="1"/>
</dbReference>
<feature type="compositionally biased region" description="Polar residues" evidence="5">
    <location>
        <begin position="80"/>
        <end position="121"/>
    </location>
</feature>
<evidence type="ECO:0000256" key="1">
    <source>
        <dbReference type="ARBA" id="ARBA00004141"/>
    </source>
</evidence>
<dbReference type="AlphaFoldDB" id="A0A7S0H799"/>
<feature type="transmembrane region" description="Helical" evidence="6">
    <location>
        <begin position="522"/>
        <end position="544"/>
    </location>
</feature>
<feature type="transmembrane region" description="Helical" evidence="6">
    <location>
        <begin position="332"/>
        <end position="358"/>
    </location>
</feature>
<proteinExistence type="predicted"/>
<feature type="transmembrane region" description="Helical" evidence="6">
    <location>
        <begin position="208"/>
        <end position="231"/>
    </location>
</feature>
<evidence type="ECO:0000256" key="4">
    <source>
        <dbReference type="ARBA" id="ARBA00023136"/>
    </source>
</evidence>
<keyword evidence="4 6" id="KW-0472">Membrane</keyword>
<accession>A0A7S0H799</accession>
<evidence type="ECO:0000256" key="6">
    <source>
        <dbReference type="SAM" id="Phobius"/>
    </source>
</evidence>
<dbReference type="InterPro" id="IPR036020">
    <property type="entry name" value="WW_dom_sf"/>
</dbReference>
<organism evidence="8">
    <name type="scientific">Hanusia phi</name>
    <dbReference type="NCBI Taxonomy" id="3032"/>
    <lineage>
        <taxon>Eukaryota</taxon>
        <taxon>Cryptophyceae</taxon>
        <taxon>Pyrenomonadales</taxon>
        <taxon>Geminigeraceae</taxon>
        <taxon>Hanusia</taxon>
    </lineage>
</organism>
<gene>
    <name evidence="8" type="ORF">HPHI1048_LOCUS2754</name>
</gene>
<feature type="transmembrane region" description="Helical" evidence="6">
    <location>
        <begin position="574"/>
        <end position="594"/>
    </location>
</feature>
<evidence type="ECO:0000256" key="3">
    <source>
        <dbReference type="ARBA" id="ARBA00022989"/>
    </source>
</evidence>
<feature type="domain" description="WW" evidence="7">
    <location>
        <begin position="17"/>
        <end position="50"/>
    </location>
</feature>
<name>A0A7S0H799_9CRYP</name>
<dbReference type="CDD" id="cd00201">
    <property type="entry name" value="WW"/>
    <property type="match status" value="1"/>
</dbReference>
<comment type="subcellular location">
    <subcellularLocation>
        <location evidence="1">Membrane</location>
        <topology evidence="1">Multi-pass membrane protein</topology>
    </subcellularLocation>
</comment>
<feature type="transmembrane region" description="Helical" evidence="6">
    <location>
        <begin position="455"/>
        <end position="473"/>
    </location>
</feature>
<feature type="transmembrane region" description="Helical" evidence="6">
    <location>
        <begin position="243"/>
        <end position="262"/>
    </location>
</feature>
<dbReference type="GO" id="GO:0005254">
    <property type="term" value="F:chloride channel activity"/>
    <property type="evidence" value="ECO:0007669"/>
    <property type="project" value="TreeGrafter"/>
</dbReference>
<dbReference type="InterPro" id="IPR049452">
    <property type="entry name" value="Anoctamin_TM"/>
</dbReference>
<dbReference type="PROSITE" id="PS50020">
    <property type="entry name" value="WW_DOMAIN_2"/>
    <property type="match status" value="1"/>
</dbReference>
<keyword evidence="3 6" id="KW-1133">Transmembrane helix</keyword>
<feature type="transmembrane region" description="Helical" evidence="6">
    <location>
        <begin position="378"/>
        <end position="402"/>
    </location>
</feature>